<dbReference type="KEGG" id="knv:Pan216_08220"/>
<dbReference type="AlphaFoldDB" id="A0A518AZ30"/>
<protein>
    <submittedName>
        <fullName evidence="1">Uncharacterized protein</fullName>
    </submittedName>
</protein>
<proteinExistence type="predicted"/>
<dbReference type="Proteomes" id="UP000317093">
    <property type="component" value="Chromosome"/>
</dbReference>
<dbReference type="RefSeq" id="WP_145255113.1">
    <property type="nucleotide sequence ID" value="NZ_CP036279.1"/>
</dbReference>
<evidence type="ECO:0000313" key="1">
    <source>
        <dbReference type="EMBL" id="QDU59985.1"/>
    </source>
</evidence>
<gene>
    <name evidence="1" type="ORF">Pan216_08220</name>
</gene>
<reference evidence="1 2" key="1">
    <citation type="submission" date="2019-02" db="EMBL/GenBank/DDBJ databases">
        <title>Deep-cultivation of Planctomycetes and their phenomic and genomic characterization uncovers novel biology.</title>
        <authorList>
            <person name="Wiegand S."/>
            <person name="Jogler M."/>
            <person name="Boedeker C."/>
            <person name="Pinto D."/>
            <person name="Vollmers J."/>
            <person name="Rivas-Marin E."/>
            <person name="Kohn T."/>
            <person name="Peeters S.H."/>
            <person name="Heuer A."/>
            <person name="Rast P."/>
            <person name="Oberbeckmann S."/>
            <person name="Bunk B."/>
            <person name="Jeske O."/>
            <person name="Meyerdierks A."/>
            <person name="Storesund J.E."/>
            <person name="Kallscheuer N."/>
            <person name="Luecker S."/>
            <person name="Lage O.M."/>
            <person name="Pohl T."/>
            <person name="Merkel B.J."/>
            <person name="Hornburger P."/>
            <person name="Mueller R.-W."/>
            <person name="Bruemmer F."/>
            <person name="Labrenz M."/>
            <person name="Spormann A.M."/>
            <person name="Op den Camp H."/>
            <person name="Overmann J."/>
            <person name="Amann R."/>
            <person name="Jetten M.S.M."/>
            <person name="Mascher T."/>
            <person name="Medema M.H."/>
            <person name="Devos D.P."/>
            <person name="Kaster A.-K."/>
            <person name="Ovreas L."/>
            <person name="Rohde M."/>
            <person name="Galperin M.Y."/>
            <person name="Jogler C."/>
        </authorList>
    </citation>
    <scope>NUCLEOTIDE SEQUENCE [LARGE SCALE GENOMIC DNA]</scope>
    <source>
        <strain evidence="1 2">Pan216</strain>
    </source>
</reference>
<evidence type="ECO:0000313" key="2">
    <source>
        <dbReference type="Proteomes" id="UP000317093"/>
    </source>
</evidence>
<accession>A0A518AZ30</accession>
<name>A0A518AZ30_9BACT</name>
<organism evidence="1 2">
    <name type="scientific">Kolteria novifilia</name>
    <dbReference type="NCBI Taxonomy" id="2527975"/>
    <lineage>
        <taxon>Bacteria</taxon>
        <taxon>Pseudomonadati</taxon>
        <taxon>Planctomycetota</taxon>
        <taxon>Planctomycetia</taxon>
        <taxon>Kolteriales</taxon>
        <taxon>Kolteriaceae</taxon>
        <taxon>Kolteria</taxon>
    </lineage>
</organism>
<dbReference type="EMBL" id="CP036279">
    <property type="protein sequence ID" value="QDU59985.1"/>
    <property type="molecule type" value="Genomic_DNA"/>
</dbReference>
<dbReference type="OrthoDB" id="8241751at2"/>
<keyword evidence="2" id="KW-1185">Reference proteome</keyword>
<sequence length="68" mass="7312">MAERDIRSVAAARSDGGVNRAAWSADAFAKSIVRTCQKNGLHFFRYALDAVTSRMPHQPLPLPISGAG</sequence>